<proteinExistence type="predicted"/>
<comment type="caution">
    <text evidence="2">The sequence shown here is derived from an EMBL/GenBank/DDBJ whole genome shotgun (WGS) entry which is preliminary data.</text>
</comment>
<feature type="compositionally biased region" description="Polar residues" evidence="1">
    <location>
        <begin position="16"/>
        <end position="29"/>
    </location>
</feature>
<accession>A0A9D5CZW6</accession>
<feature type="compositionally biased region" description="Basic and acidic residues" evidence="1">
    <location>
        <begin position="89"/>
        <end position="114"/>
    </location>
</feature>
<dbReference type="EMBL" id="JAGGNH010000002">
    <property type="protein sequence ID" value="KAJ0982940.1"/>
    <property type="molecule type" value="Genomic_DNA"/>
</dbReference>
<protein>
    <recommendedName>
        <fullName evidence="4">Late embryogenesis abundant protein</fullName>
    </recommendedName>
</protein>
<evidence type="ECO:0008006" key="4">
    <source>
        <dbReference type="Google" id="ProtNLM"/>
    </source>
</evidence>
<organism evidence="2 3">
    <name type="scientific">Dioscorea zingiberensis</name>
    <dbReference type="NCBI Taxonomy" id="325984"/>
    <lineage>
        <taxon>Eukaryota</taxon>
        <taxon>Viridiplantae</taxon>
        <taxon>Streptophyta</taxon>
        <taxon>Embryophyta</taxon>
        <taxon>Tracheophyta</taxon>
        <taxon>Spermatophyta</taxon>
        <taxon>Magnoliopsida</taxon>
        <taxon>Liliopsida</taxon>
        <taxon>Dioscoreales</taxon>
        <taxon>Dioscoreaceae</taxon>
        <taxon>Dioscorea</taxon>
    </lineage>
</organism>
<name>A0A9D5CZW6_9LILI</name>
<evidence type="ECO:0000313" key="2">
    <source>
        <dbReference type="EMBL" id="KAJ0982940.1"/>
    </source>
</evidence>
<reference evidence="2" key="1">
    <citation type="submission" date="2021-03" db="EMBL/GenBank/DDBJ databases">
        <authorList>
            <person name="Li Z."/>
            <person name="Yang C."/>
        </authorList>
    </citation>
    <scope>NUCLEOTIDE SEQUENCE</scope>
    <source>
        <strain evidence="2">Dzin_1.0</strain>
        <tissue evidence="2">Leaf</tissue>
    </source>
</reference>
<feature type="region of interest" description="Disordered" evidence="1">
    <location>
        <begin position="1"/>
        <end position="30"/>
    </location>
</feature>
<dbReference type="AlphaFoldDB" id="A0A9D5CZW6"/>
<feature type="region of interest" description="Disordered" evidence="1">
    <location>
        <begin position="60"/>
        <end position="114"/>
    </location>
</feature>
<gene>
    <name evidence="2" type="ORF">J5N97_011195</name>
</gene>
<keyword evidence="3" id="KW-1185">Reference proteome</keyword>
<evidence type="ECO:0000313" key="3">
    <source>
        <dbReference type="Proteomes" id="UP001085076"/>
    </source>
</evidence>
<reference evidence="2" key="2">
    <citation type="journal article" date="2022" name="Hortic Res">
        <title>The genome of Dioscorea zingiberensis sheds light on the biosynthesis, origin and evolution of the medicinally important diosgenin saponins.</title>
        <authorList>
            <person name="Li Y."/>
            <person name="Tan C."/>
            <person name="Li Z."/>
            <person name="Guo J."/>
            <person name="Li S."/>
            <person name="Chen X."/>
            <person name="Wang C."/>
            <person name="Dai X."/>
            <person name="Yang H."/>
            <person name="Song W."/>
            <person name="Hou L."/>
            <person name="Xu J."/>
            <person name="Tong Z."/>
            <person name="Xu A."/>
            <person name="Yuan X."/>
            <person name="Wang W."/>
            <person name="Yang Q."/>
            <person name="Chen L."/>
            <person name="Sun Z."/>
            <person name="Wang K."/>
            <person name="Pan B."/>
            <person name="Chen J."/>
            <person name="Bao Y."/>
            <person name="Liu F."/>
            <person name="Qi X."/>
            <person name="Gang D.R."/>
            <person name="Wen J."/>
            <person name="Li J."/>
        </authorList>
    </citation>
    <scope>NUCLEOTIDE SEQUENCE</scope>
    <source>
        <strain evidence="2">Dzin_1.0</strain>
    </source>
</reference>
<evidence type="ECO:0000256" key="1">
    <source>
        <dbReference type="SAM" id="MobiDB-lite"/>
    </source>
</evidence>
<sequence>MRIPGLRSARACFSVPPNSSQFDRSTTSSKVERDFGDVVTDGKERPSEYYSVERAAKMAARDQAKETAETFREKTRRTVEEAWGAAKDTTQEIKEGAKRTLDRDEDHSKRITDN</sequence>
<dbReference type="Proteomes" id="UP001085076">
    <property type="component" value="Miscellaneous, Linkage group lg02"/>
</dbReference>
<feature type="compositionally biased region" description="Basic and acidic residues" evidence="1">
    <location>
        <begin position="60"/>
        <end position="80"/>
    </location>
</feature>